<dbReference type="EC" id="3.7.1.13" evidence="2"/>
<organism evidence="2 3">
    <name type="scientific">Candidatus Nitrosocosmicus franklandianus</name>
    <dbReference type="NCBI Taxonomy" id="1798806"/>
    <lineage>
        <taxon>Archaea</taxon>
        <taxon>Nitrososphaerota</taxon>
        <taxon>Nitrososphaeria</taxon>
        <taxon>Nitrososphaerales</taxon>
        <taxon>Nitrososphaeraceae</taxon>
        <taxon>Candidatus Nitrosocosmicus</taxon>
    </lineage>
</organism>
<dbReference type="AlphaFoldDB" id="A0A484II63"/>
<dbReference type="RefSeq" id="WP_232038026.1">
    <property type="nucleotide sequence ID" value="NZ_LR216287.1"/>
</dbReference>
<reference evidence="2 3" key="1">
    <citation type="submission" date="2019-02" db="EMBL/GenBank/DDBJ databases">
        <authorList>
            <person name="Lehtovirta-Morley E L."/>
        </authorList>
    </citation>
    <scope>NUCLEOTIDE SEQUENCE [LARGE SCALE GENOMIC DNA]</scope>
    <source>
        <strain evidence="2">NFRAN1</strain>
    </source>
</reference>
<keyword evidence="3" id="KW-1185">Reference proteome</keyword>
<evidence type="ECO:0000259" key="1">
    <source>
        <dbReference type="Pfam" id="PF00561"/>
    </source>
</evidence>
<evidence type="ECO:0000313" key="2">
    <source>
        <dbReference type="EMBL" id="VFJ15355.1"/>
    </source>
</evidence>
<sequence length="275" mass="31952">MGLVFNQQNSDTERMEFIQILGYNIRCLIIERKGPCKTIVLLHGLGASIERWSELWPLLKDYNVIIPDLIGFGYSDKPLIEYTIDLFVKFLEELFSKLEISNPIIIGSSFGGQLVLEYSLRHKDFFEKIILVSPAGTLERPTYVLSQYIFSGLYPTIENVQRAFQMMANNPDYKVDENTVKDYINRMRLPNSKYALISTLLAMRRDQRLQNRLVEIVIPTLVIWGSEDSTIPVENIEYFKQIPIVETHIMEGCGHTPYVEKPHEFYEIIKKFIES</sequence>
<dbReference type="SUPFAM" id="SSF53474">
    <property type="entry name" value="alpha/beta-Hydrolases"/>
    <property type="match status" value="1"/>
</dbReference>
<name>A0A484II63_9ARCH</name>
<dbReference type="KEGG" id="nfn:NFRAN_3037"/>
<evidence type="ECO:0000313" key="3">
    <source>
        <dbReference type="Proteomes" id="UP000294299"/>
    </source>
</evidence>
<dbReference type="GO" id="GO:0016020">
    <property type="term" value="C:membrane"/>
    <property type="evidence" value="ECO:0007669"/>
    <property type="project" value="TreeGrafter"/>
</dbReference>
<dbReference type="ESTHER" id="9arch-a0a484ii63">
    <property type="family name" value="Crenarchaeota-hydrolase"/>
</dbReference>
<feature type="domain" description="AB hydrolase-1" evidence="1">
    <location>
        <begin position="38"/>
        <end position="262"/>
    </location>
</feature>
<proteinExistence type="predicted"/>
<dbReference type="InterPro" id="IPR050266">
    <property type="entry name" value="AB_hydrolase_sf"/>
</dbReference>
<dbReference type="PANTHER" id="PTHR43798">
    <property type="entry name" value="MONOACYLGLYCEROL LIPASE"/>
    <property type="match status" value="1"/>
</dbReference>
<dbReference type="PANTHER" id="PTHR43798:SF33">
    <property type="entry name" value="HYDROLASE, PUTATIVE (AFU_ORTHOLOGUE AFUA_2G14860)-RELATED"/>
    <property type="match status" value="1"/>
</dbReference>
<accession>A0A484II63</accession>
<dbReference type="Gene3D" id="3.40.50.1820">
    <property type="entry name" value="alpha/beta hydrolase"/>
    <property type="match status" value="1"/>
</dbReference>
<dbReference type="Proteomes" id="UP000294299">
    <property type="component" value="Chromosome NFRAN"/>
</dbReference>
<dbReference type="Pfam" id="PF00561">
    <property type="entry name" value="Abhydrolase_1"/>
    <property type="match status" value="1"/>
</dbReference>
<dbReference type="InterPro" id="IPR000073">
    <property type="entry name" value="AB_hydrolase_1"/>
</dbReference>
<dbReference type="EMBL" id="LR216287">
    <property type="protein sequence ID" value="VFJ15355.1"/>
    <property type="molecule type" value="Genomic_DNA"/>
</dbReference>
<protein>
    <submittedName>
        <fullName evidence="2">2-hydroxy-6-oxo-6-(2'-aminophenyl)hexa-2, 4-dienoic acid hydrolase</fullName>
        <ecNumber evidence="2">3.7.1.13</ecNumber>
    </submittedName>
</protein>
<dbReference type="PRINTS" id="PR00111">
    <property type="entry name" value="ABHYDROLASE"/>
</dbReference>
<dbReference type="GO" id="GO:0018768">
    <property type="term" value="F:2-hydroxy-6-oxo-6-(2'-aminophenyl)hexa-2,4-dienoate hydrolase activity"/>
    <property type="evidence" value="ECO:0007669"/>
    <property type="project" value="UniProtKB-EC"/>
</dbReference>
<keyword evidence="2" id="KW-0378">Hydrolase</keyword>
<dbReference type="InterPro" id="IPR029058">
    <property type="entry name" value="AB_hydrolase_fold"/>
</dbReference>
<gene>
    <name evidence="2" type="primary">carC</name>
    <name evidence="2" type="ORF">NFRAN_3037</name>
</gene>
<dbReference type="GeneID" id="39422140"/>